<dbReference type="EMBL" id="MN739085">
    <property type="protein sequence ID" value="QHS87662.1"/>
    <property type="molecule type" value="Genomic_DNA"/>
</dbReference>
<evidence type="ECO:0000256" key="3">
    <source>
        <dbReference type="SAM" id="MobiDB-lite"/>
    </source>
</evidence>
<proteinExistence type="predicted"/>
<dbReference type="GO" id="GO:0003677">
    <property type="term" value="F:DNA binding"/>
    <property type="evidence" value="ECO:0007669"/>
    <property type="project" value="InterPro"/>
</dbReference>
<dbReference type="GO" id="GO:0042797">
    <property type="term" value="P:tRNA transcription by RNA polymerase III"/>
    <property type="evidence" value="ECO:0007669"/>
    <property type="project" value="TreeGrafter"/>
</dbReference>
<dbReference type="GO" id="GO:0006360">
    <property type="term" value="P:transcription by RNA polymerase I"/>
    <property type="evidence" value="ECO:0007669"/>
    <property type="project" value="TreeGrafter"/>
</dbReference>
<dbReference type="Gene3D" id="3.90.940.10">
    <property type="match status" value="1"/>
</dbReference>
<accession>A0A6C0B6I3</accession>
<keyword evidence="2" id="KW-0804">Transcription</keyword>
<dbReference type="PANTHER" id="PTHR47227">
    <property type="entry name" value="DNA-DIRECTED RNA POLYMERASE SUBUNIT K"/>
    <property type="match status" value="1"/>
</dbReference>
<evidence type="ECO:0000256" key="1">
    <source>
        <dbReference type="ARBA" id="ARBA00022478"/>
    </source>
</evidence>
<protein>
    <recommendedName>
        <fullName evidence="5">DNA-directed RNA polymerase</fullName>
    </recommendedName>
</protein>
<dbReference type="PANTHER" id="PTHR47227:SF5">
    <property type="entry name" value="DNA-DIRECTED RNA POLYMERASES I, II, AND III SUBUNIT RPABC2"/>
    <property type="match status" value="1"/>
</dbReference>
<dbReference type="InterPro" id="IPR006110">
    <property type="entry name" value="Pol_omega/Rpo6/RPB6"/>
</dbReference>
<keyword evidence="1" id="KW-0240">DNA-directed RNA polymerase</keyword>
<dbReference type="Pfam" id="PF01192">
    <property type="entry name" value="RNA_pol_Rpb6"/>
    <property type="match status" value="1"/>
</dbReference>
<dbReference type="GO" id="GO:0005736">
    <property type="term" value="C:RNA polymerase I complex"/>
    <property type="evidence" value="ECO:0007669"/>
    <property type="project" value="TreeGrafter"/>
</dbReference>
<feature type="compositionally biased region" description="Low complexity" evidence="3">
    <location>
        <begin position="12"/>
        <end position="25"/>
    </location>
</feature>
<dbReference type="GO" id="GO:0006366">
    <property type="term" value="P:transcription by RNA polymerase II"/>
    <property type="evidence" value="ECO:0007669"/>
    <property type="project" value="TreeGrafter"/>
</dbReference>
<dbReference type="InterPro" id="IPR036161">
    <property type="entry name" value="RPB6/omega-like_sf"/>
</dbReference>
<evidence type="ECO:0008006" key="5">
    <source>
        <dbReference type="Google" id="ProtNLM"/>
    </source>
</evidence>
<dbReference type="AlphaFoldDB" id="A0A6C0B6I3"/>
<feature type="region of interest" description="Disordered" evidence="3">
    <location>
        <begin position="37"/>
        <end position="109"/>
    </location>
</feature>
<dbReference type="SUPFAM" id="SSF63562">
    <property type="entry name" value="RPB6/omega subunit-like"/>
    <property type="match status" value="1"/>
</dbReference>
<reference evidence="4" key="1">
    <citation type="journal article" date="2020" name="Nature">
        <title>Giant virus diversity and host interactions through global metagenomics.</title>
        <authorList>
            <person name="Schulz F."/>
            <person name="Roux S."/>
            <person name="Paez-Espino D."/>
            <person name="Jungbluth S."/>
            <person name="Walsh D.A."/>
            <person name="Denef V.J."/>
            <person name="McMahon K.D."/>
            <person name="Konstantinidis K.T."/>
            <person name="Eloe-Fadrosh E.A."/>
            <person name="Kyrpides N.C."/>
            <person name="Woyke T."/>
        </authorList>
    </citation>
    <scope>NUCLEOTIDE SEQUENCE</scope>
    <source>
        <strain evidence="4">GVMAG-M-3300010157-4</strain>
    </source>
</reference>
<evidence type="ECO:0000313" key="4">
    <source>
        <dbReference type="EMBL" id="QHS87662.1"/>
    </source>
</evidence>
<organism evidence="4">
    <name type="scientific">viral metagenome</name>
    <dbReference type="NCBI Taxonomy" id="1070528"/>
    <lineage>
        <taxon>unclassified sequences</taxon>
        <taxon>metagenomes</taxon>
        <taxon>organismal metagenomes</taxon>
    </lineage>
</organism>
<dbReference type="SMART" id="SM01409">
    <property type="entry name" value="RNA_pol_Rpb6"/>
    <property type="match status" value="1"/>
</dbReference>
<dbReference type="GO" id="GO:0005665">
    <property type="term" value="C:RNA polymerase II, core complex"/>
    <property type="evidence" value="ECO:0007669"/>
    <property type="project" value="TreeGrafter"/>
</dbReference>
<sequence length="233" mass="26530">MANNYKEDIESSDQSGSDSDSAGGDYKYITAKKLKLPPHLQMGGIGDDDDDIDDMGDDDMDDDVEEEAEEEVDIEGLETGEPAKSAFFDEDEDDEDYEDEDDDGGDENHLQKFSDDLRKNVITEHHPELMIHNYHEVEAMCNIVRNERGIIMDPLHKTLPFITKYERAKILGERAKQLNAGARPFVVVSDEIIDGYVIALMEFEQKKLPMIIRRPLPNNGCEYWRVADLENLV</sequence>
<name>A0A6C0B6I3_9ZZZZ</name>
<dbReference type="GO" id="GO:0003899">
    <property type="term" value="F:DNA-directed RNA polymerase activity"/>
    <property type="evidence" value="ECO:0007669"/>
    <property type="project" value="InterPro"/>
</dbReference>
<dbReference type="GO" id="GO:0005666">
    <property type="term" value="C:RNA polymerase III complex"/>
    <property type="evidence" value="ECO:0007669"/>
    <property type="project" value="TreeGrafter"/>
</dbReference>
<evidence type="ECO:0000256" key="2">
    <source>
        <dbReference type="ARBA" id="ARBA00023163"/>
    </source>
</evidence>
<feature type="region of interest" description="Disordered" evidence="3">
    <location>
        <begin position="1"/>
        <end position="25"/>
    </location>
</feature>
<feature type="compositionally biased region" description="Acidic residues" evidence="3">
    <location>
        <begin position="46"/>
        <end position="78"/>
    </location>
</feature>
<feature type="compositionally biased region" description="Acidic residues" evidence="3">
    <location>
        <begin position="88"/>
        <end position="105"/>
    </location>
</feature>